<name>A0A6A1VF30_9ROSI</name>
<evidence type="ECO:0000256" key="6">
    <source>
        <dbReference type="ARBA" id="ARBA00023136"/>
    </source>
</evidence>
<accession>A0A6A1VF30</accession>
<dbReference type="GO" id="GO:0016020">
    <property type="term" value="C:membrane"/>
    <property type="evidence" value="ECO:0007669"/>
    <property type="project" value="UniProtKB-SubCell"/>
</dbReference>
<dbReference type="EMBL" id="RXIC02000024">
    <property type="protein sequence ID" value="KAB1209700.1"/>
    <property type="molecule type" value="Genomic_DNA"/>
</dbReference>
<evidence type="ECO:0000256" key="4">
    <source>
        <dbReference type="ARBA" id="ARBA00022737"/>
    </source>
</evidence>
<keyword evidence="2" id="KW-0433">Leucine-rich repeat</keyword>
<dbReference type="InterPro" id="IPR001611">
    <property type="entry name" value="Leu-rich_rpt"/>
</dbReference>
<proteinExistence type="predicted"/>
<evidence type="ECO:0000313" key="7">
    <source>
        <dbReference type="EMBL" id="KAB1209700.1"/>
    </source>
</evidence>
<keyword evidence="4" id="KW-0677">Repeat</keyword>
<comment type="subcellular location">
    <subcellularLocation>
        <location evidence="1">Membrane</location>
    </subcellularLocation>
</comment>
<dbReference type="Gene3D" id="3.80.10.10">
    <property type="entry name" value="Ribonuclease Inhibitor"/>
    <property type="match status" value="1"/>
</dbReference>
<dbReference type="Pfam" id="PF00560">
    <property type="entry name" value="LRR_1"/>
    <property type="match status" value="5"/>
</dbReference>
<keyword evidence="6" id="KW-0472">Membrane</keyword>
<protein>
    <submittedName>
        <fullName evidence="7">Uncharacterized protein</fullName>
    </submittedName>
</protein>
<dbReference type="InterPro" id="IPR032675">
    <property type="entry name" value="LRR_dom_sf"/>
</dbReference>
<dbReference type="FunFam" id="3.80.10.10:FF:000383">
    <property type="entry name" value="Leucine-rich repeat receptor protein kinase EMS1"/>
    <property type="match status" value="1"/>
</dbReference>
<dbReference type="PANTHER" id="PTHR27008:SF577">
    <property type="entry name" value="PROTEIN KINASE DOMAIN-CONTAINING PROTEIN"/>
    <property type="match status" value="1"/>
</dbReference>
<reference evidence="7 8" key="1">
    <citation type="journal article" date="2019" name="Plant Biotechnol. J.">
        <title>The red bayberry genome and genetic basis of sex determination.</title>
        <authorList>
            <person name="Jia H.M."/>
            <person name="Jia H.J."/>
            <person name="Cai Q.L."/>
            <person name="Wang Y."/>
            <person name="Zhao H.B."/>
            <person name="Yang W.F."/>
            <person name="Wang G.Y."/>
            <person name="Li Y.H."/>
            <person name="Zhan D.L."/>
            <person name="Shen Y.T."/>
            <person name="Niu Q.F."/>
            <person name="Chang L."/>
            <person name="Qiu J."/>
            <person name="Zhao L."/>
            <person name="Xie H.B."/>
            <person name="Fu W.Y."/>
            <person name="Jin J."/>
            <person name="Li X.W."/>
            <person name="Jiao Y."/>
            <person name="Zhou C.C."/>
            <person name="Tu T."/>
            <person name="Chai C.Y."/>
            <person name="Gao J.L."/>
            <person name="Fan L.J."/>
            <person name="van de Weg E."/>
            <person name="Wang J.Y."/>
            <person name="Gao Z.S."/>
        </authorList>
    </citation>
    <scope>NUCLEOTIDE SEQUENCE [LARGE SCALE GENOMIC DNA]</scope>
    <source>
        <tissue evidence="7">Leaves</tissue>
    </source>
</reference>
<dbReference type="Proteomes" id="UP000516437">
    <property type="component" value="Chromosome 6"/>
</dbReference>
<keyword evidence="3" id="KW-0812">Transmembrane</keyword>
<keyword evidence="8" id="KW-1185">Reference proteome</keyword>
<dbReference type="OrthoDB" id="676979at2759"/>
<dbReference type="InterPro" id="IPR051809">
    <property type="entry name" value="Plant_receptor-like_S/T_kinase"/>
</dbReference>
<comment type="caution">
    <text evidence="7">The sequence shown here is derived from an EMBL/GenBank/DDBJ whole genome shotgun (WGS) entry which is preliminary data.</text>
</comment>
<organism evidence="7 8">
    <name type="scientific">Morella rubra</name>
    <name type="common">Chinese bayberry</name>
    <dbReference type="NCBI Taxonomy" id="262757"/>
    <lineage>
        <taxon>Eukaryota</taxon>
        <taxon>Viridiplantae</taxon>
        <taxon>Streptophyta</taxon>
        <taxon>Embryophyta</taxon>
        <taxon>Tracheophyta</taxon>
        <taxon>Spermatophyta</taxon>
        <taxon>Magnoliopsida</taxon>
        <taxon>eudicotyledons</taxon>
        <taxon>Gunneridae</taxon>
        <taxon>Pentapetalae</taxon>
        <taxon>rosids</taxon>
        <taxon>fabids</taxon>
        <taxon>Fagales</taxon>
        <taxon>Myricaceae</taxon>
        <taxon>Morella</taxon>
    </lineage>
</organism>
<keyword evidence="5" id="KW-1133">Transmembrane helix</keyword>
<evidence type="ECO:0000256" key="5">
    <source>
        <dbReference type="ARBA" id="ARBA00022989"/>
    </source>
</evidence>
<evidence type="ECO:0000313" key="8">
    <source>
        <dbReference type="Proteomes" id="UP000516437"/>
    </source>
</evidence>
<evidence type="ECO:0000256" key="1">
    <source>
        <dbReference type="ARBA" id="ARBA00004370"/>
    </source>
</evidence>
<evidence type="ECO:0000256" key="2">
    <source>
        <dbReference type="ARBA" id="ARBA00022614"/>
    </source>
</evidence>
<dbReference type="PANTHER" id="PTHR27008">
    <property type="entry name" value="OS04G0122200 PROTEIN"/>
    <property type="match status" value="1"/>
</dbReference>
<sequence length="198" mass="21376">MLPRLEFFLIGDNFLGNGGGDDLRFLCSLKNASNLREMIIAINNFGGVLPDCISNFSTTLRTLALEQNKIFGSIPPGLGNLITLESLSARDNRLSGHIPLEIENLSKLQYLDLSGNNFSGNIPPSLGNLKLLSKLFLGGNNLSGVIPSSLAECRNLWVLSLSSNNLRGSLPPELIGLSFSPIYIDLSANQFTGVLPMK</sequence>
<dbReference type="AlphaFoldDB" id="A0A6A1VF30"/>
<evidence type="ECO:0000256" key="3">
    <source>
        <dbReference type="ARBA" id="ARBA00022692"/>
    </source>
</evidence>
<gene>
    <name evidence="7" type="ORF">CJ030_MR6G028562</name>
</gene>
<dbReference type="SUPFAM" id="SSF52058">
    <property type="entry name" value="L domain-like"/>
    <property type="match status" value="1"/>
</dbReference>